<evidence type="ECO:0000259" key="6">
    <source>
        <dbReference type="Pfam" id="PF07980"/>
    </source>
</evidence>
<keyword evidence="9" id="KW-1185">Reference proteome</keyword>
<dbReference type="Proteomes" id="UP001597459">
    <property type="component" value="Unassembled WGS sequence"/>
</dbReference>
<evidence type="ECO:0000313" key="8">
    <source>
        <dbReference type="EMBL" id="MFD2590252.1"/>
    </source>
</evidence>
<dbReference type="Gene3D" id="1.25.40.390">
    <property type="match status" value="1"/>
</dbReference>
<dbReference type="Pfam" id="PF14322">
    <property type="entry name" value="SusD-like_3"/>
    <property type="match status" value="1"/>
</dbReference>
<dbReference type="InterPro" id="IPR011990">
    <property type="entry name" value="TPR-like_helical_dom_sf"/>
</dbReference>
<reference evidence="9" key="1">
    <citation type="journal article" date="2019" name="Int. J. Syst. Evol. Microbiol.">
        <title>The Global Catalogue of Microorganisms (GCM) 10K type strain sequencing project: providing services to taxonomists for standard genome sequencing and annotation.</title>
        <authorList>
            <consortium name="The Broad Institute Genomics Platform"/>
            <consortium name="The Broad Institute Genome Sequencing Center for Infectious Disease"/>
            <person name="Wu L."/>
            <person name="Ma J."/>
        </authorList>
    </citation>
    <scope>NUCLEOTIDE SEQUENCE [LARGE SCALE GENOMIC DNA]</scope>
    <source>
        <strain evidence="9">KCTC 42423</strain>
    </source>
</reference>
<keyword evidence="4" id="KW-0472">Membrane</keyword>
<keyword evidence="5" id="KW-0998">Cell outer membrane</keyword>
<name>A0ABW5N403_9FLAO</name>
<comment type="subcellular location">
    <subcellularLocation>
        <location evidence="1">Cell outer membrane</location>
    </subcellularLocation>
</comment>
<dbReference type="RefSeq" id="WP_378255547.1">
    <property type="nucleotide sequence ID" value="NZ_JBHSJV010000001.1"/>
</dbReference>
<evidence type="ECO:0000313" key="9">
    <source>
        <dbReference type="Proteomes" id="UP001597459"/>
    </source>
</evidence>
<evidence type="ECO:0000256" key="5">
    <source>
        <dbReference type="ARBA" id="ARBA00023237"/>
    </source>
</evidence>
<sequence>MKKHTIYSYILPLFLSIAFVSCDSYLEESPDDRLELNTLDKAAKVVADSYSQASFLFTETYTDLAGPTGNPDGNGIVQDTGGNIITNQDRQLYKWEEVNDIFQETPTFYWDRSYAAIAQTNEVLAIIDNLEGEQDKKNAIKGEALLSRAYHHFMLVNIFGLHYDQNAATNLGVPYITSPETEFLPSYTRNTVKEVYDLVEKDLLEGLSLINDKFFIGTKKYHFTKKAALAFASRFYLWKKDYANCKKYSDLFFDGSPATYIKDYTQITGANFQETANKHEDPSDPSNLLVIQKFSLYTRVNRGFRLTSNQLSEVYQNQLGINDIRDDLFGTIGSNGIYLPRIWEYTFRENLSSNSVRPYHIEVVLKGEEVLFNRAEANLFLGNQDAALSDINIIAENRYRGQTYTNIAAITSYYDATDETEGMLRLILDERKKEFWFHGLRWFDIKRHNIPVTHILPVSEGGETVELPANDLRRAVQIPRDAISFGLTPNPR</sequence>
<evidence type="ECO:0000256" key="1">
    <source>
        <dbReference type="ARBA" id="ARBA00004442"/>
    </source>
</evidence>
<dbReference type="InterPro" id="IPR033985">
    <property type="entry name" value="SusD-like_N"/>
</dbReference>
<evidence type="ECO:0000256" key="3">
    <source>
        <dbReference type="ARBA" id="ARBA00022729"/>
    </source>
</evidence>
<organism evidence="8 9">
    <name type="scientific">Aquimarina hainanensis</name>
    <dbReference type="NCBI Taxonomy" id="1578017"/>
    <lineage>
        <taxon>Bacteria</taxon>
        <taxon>Pseudomonadati</taxon>
        <taxon>Bacteroidota</taxon>
        <taxon>Flavobacteriia</taxon>
        <taxon>Flavobacteriales</taxon>
        <taxon>Flavobacteriaceae</taxon>
        <taxon>Aquimarina</taxon>
    </lineage>
</organism>
<accession>A0ABW5N403</accession>
<proteinExistence type="inferred from homology"/>
<evidence type="ECO:0000256" key="2">
    <source>
        <dbReference type="ARBA" id="ARBA00006275"/>
    </source>
</evidence>
<dbReference type="Pfam" id="PF07980">
    <property type="entry name" value="SusD_RagB"/>
    <property type="match status" value="1"/>
</dbReference>
<feature type="domain" description="RagB/SusD" evidence="6">
    <location>
        <begin position="308"/>
        <end position="474"/>
    </location>
</feature>
<protein>
    <submittedName>
        <fullName evidence="8">RagB/SusD family nutrient uptake outer membrane protein</fullName>
    </submittedName>
</protein>
<keyword evidence="3" id="KW-0732">Signal</keyword>
<gene>
    <name evidence="8" type="ORF">ACFSTE_05375</name>
</gene>
<comment type="similarity">
    <text evidence="2">Belongs to the SusD family.</text>
</comment>
<dbReference type="PROSITE" id="PS51257">
    <property type="entry name" value="PROKAR_LIPOPROTEIN"/>
    <property type="match status" value="1"/>
</dbReference>
<evidence type="ECO:0000259" key="7">
    <source>
        <dbReference type="Pfam" id="PF14322"/>
    </source>
</evidence>
<dbReference type="EMBL" id="JBHULX010000003">
    <property type="protein sequence ID" value="MFD2590252.1"/>
    <property type="molecule type" value="Genomic_DNA"/>
</dbReference>
<dbReference type="SUPFAM" id="SSF48452">
    <property type="entry name" value="TPR-like"/>
    <property type="match status" value="1"/>
</dbReference>
<evidence type="ECO:0000256" key="4">
    <source>
        <dbReference type="ARBA" id="ARBA00023136"/>
    </source>
</evidence>
<dbReference type="InterPro" id="IPR012944">
    <property type="entry name" value="SusD_RagB_dom"/>
</dbReference>
<comment type="caution">
    <text evidence="8">The sequence shown here is derived from an EMBL/GenBank/DDBJ whole genome shotgun (WGS) entry which is preliminary data.</text>
</comment>
<feature type="domain" description="SusD-like N-terminal" evidence="7">
    <location>
        <begin position="80"/>
        <end position="237"/>
    </location>
</feature>